<dbReference type="FunFam" id="2.40.110.10:FF:000001">
    <property type="entry name" value="Acyl-CoA dehydrogenase, mitochondrial"/>
    <property type="match status" value="1"/>
</dbReference>
<dbReference type="InterPro" id="IPR006091">
    <property type="entry name" value="Acyl-CoA_Oxase/DH_mid-dom"/>
</dbReference>
<evidence type="ECO:0000256" key="7">
    <source>
        <dbReference type="ARBA" id="ARBA00023002"/>
    </source>
</evidence>
<gene>
    <name evidence="12" type="ORF">F0U83_08955</name>
</gene>
<dbReference type="InterPro" id="IPR013786">
    <property type="entry name" value="AcylCoA_DH/ox_N"/>
</dbReference>
<dbReference type="InterPro" id="IPR052547">
    <property type="entry name" value="Mito_Isobutyryl-CoADH"/>
</dbReference>
<keyword evidence="13" id="KW-1185">Reference proteome</keyword>
<sequence>MDFELNEDQIAFSDMARAFAQNEMEPHAAEWDQEQIFPVDVLQKAGELGFCGLYSPDDVGGLGLSRLDSSIIFEQLAMGCTSTTAFITIHNMATWMIADFGNEETRNFWCPDLTAGQKLASYCLTEPNAGSDAASLKTTARKEGDHYILNGSKIFISGAGSTDVLVVMARTGEDGPKGISAFAVDAKAAGITYGRKEEKMGWNSQPTRLITFEDVKIPASCLMGNEGDGFKIAMMGLDGGRINIATCSIGTAQAALNKAIQYMGERKQFGRTLENFQALQFKIANMTTELVAARQMVRLAASKLDAKHPDRTTYCAMAKRFATDVGFNVCDEALQIFGGYGYIKEYPMERYLRDNRVHRILEGTNEIMNVIIARRMLLKDAAEIL</sequence>
<evidence type="ECO:0000313" key="13">
    <source>
        <dbReference type="Proteomes" id="UP000324760"/>
    </source>
</evidence>
<dbReference type="PROSITE" id="PS00073">
    <property type="entry name" value="ACYL_COA_DH_2"/>
    <property type="match status" value="1"/>
</dbReference>
<proteinExistence type="inferred from homology"/>
<dbReference type="KEGG" id="ncu:F0U83_08955"/>
<dbReference type="PIRSF" id="PIRSF016578">
    <property type="entry name" value="HsaA"/>
    <property type="match status" value="1"/>
</dbReference>
<dbReference type="InterPro" id="IPR006089">
    <property type="entry name" value="Acyl-CoA_DH_CS"/>
</dbReference>
<dbReference type="InterPro" id="IPR009100">
    <property type="entry name" value="AcylCoA_DH/oxidase_NM_dom_sf"/>
</dbReference>
<dbReference type="SUPFAM" id="SSF56645">
    <property type="entry name" value="Acyl-CoA dehydrogenase NM domain-like"/>
    <property type="match status" value="1"/>
</dbReference>
<comment type="similarity">
    <text evidence="3 8">Belongs to the acyl-CoA dehydrogenase family.</text>
</comment>
<evidence type="ECO:0000259" key="10">
    <source>
        <dbReference type="Pfam" id="PF02770"/>
    </source>
</evidence>
<evidence type="ECO:0000259" key="9">
    <source>
        <dbReference type="Pfam" id="PF00441"/>
    </source>
</evidence>
<accession>A0A5P1RB45</accession>
<dbReference type="FunFam" id="1.20.140.10:FF:000001">
    <property type="entry name" value="Acyl-CoA dehydrogenase"/>
    <property type="match status" value="1"/>
</dbReference>
<dbReference type="SUPFAM" id="SSF47203">
    <property type="entry name" value="Acyl-CoA dehydrogenase C-terminal domain-like"/>
    <property type="match status" value="1"/>
</dbReference>
<dbReference type="Gene3D" id="1.20.140.10">
    <property type="entry name" value="Butyryl-CoA Dehydrogenase, subunit A, domain 3"/>
    <property type="match status" value="1"/>
</dbReference>
<feature type="domain" description="Acyl-CoA oxidase/dehydrogenase middle" evidence="10">
    <location>
        <begin position="122"/>
        <end position="215"/>
    </location>
</feature>
<evidence type="ECO:0000256" key="6">
    <source>
        <dbReference type="ARBA" id="ARBA00022827"/>
    </source>
</evidence>
<dbReference type="PANTHER" id="PTHR43831:SF1">
    <property type="entry name" value="ISOBUTYRYL-COA DEHYDROGENASE, MITOCHONDRIAL"/>
    <property type="match status" value="1"/>
</dbReference>
<dbReference type="InterPro" id="IPR037069">
    <property type="entry name" value="AcylCoA_DH/ox_N_sf"/>
</dbReference>
<protein>
    <submittedName>
        <fullName evidence="12">Acyl-CoA dehydrogenase</fullName>
    </submittedName>
</protein>
<dbReference type="PROSITE" id="PS00072">
    <property type="entry name" value="ACYL_COA_DH_1"/>
    <property type="match status" value="1"/>
</dbReference>
<dbReference type="EMBL" id="CP043869">
    <property type="protein sequence ID" value="QEQ96838.1"/>
    <property type="molecule type" value="Genomic_DNA"/>
</dbReference>
<evidence type="ECO:0000256" key="2">
    <source>
        <dbReference type="ARBA" id="ARBA00005109"/>
    </source>
</evidence>
<dbReference type="Pfam" id="PF02771">
    <property type="entry name" value="Acyl-CoA_dh_N"/>
    <property type="match status" value="1"/>
</dbReference>
<comment type="cofactor">
    <cofactor evidence="1 8">
        <name>FAD</name>
        <dbReference type="ChEBI" id="CHEBI:57692"/>
    </cofactor>
</comment>
<keyword evidence="7 8" id="KW-0560">Oxidoreductase</keyword>
<dbReference type="OrthoDB" id="9770681at2"/>
<dbReference type="Pfam" id="PF00441">
    <property type="entry name" value="Acyl-CoA_dh_1"/>
    <property type="match status" value="1"/>
</dbReference>
<dbReference type="Pfam" id="PF02770">
    <property type="entry name" value="Acyl-CoA_dh_M"/>
    <property type="match status" value="1"/>
</dbReference>
<dbReference type="RefSeq" id="WP_138987448.1">
    <property type="nucleotide sequence ID" value="NZ_CP043869.1"/>
</dbReference>
<comment type="pathway">
    <text evidence="2">Amino-acid degradation; L-valine degradation.</text>
</comment>
<evidence type="ECO:0000256" key="4">
    <source>
        <dbReference type="ARBA" id="ARBA00022456"/>
    </source>
</evidence>
<dbReference type="Gene3D" id="2.40.110.10">
    <property type="entry name" value="Butyryl-CoA Dehydrogenase, subunit A, domain 2"/>
    <property type="match status" value="1"/>
</dbReference>
<evidence type="ECO:0000256" key="3">
    <source>
        <dbReference type="ARBA" id="ARBA00009347"/>
    </source>
</evidence>
<dbReference type="PANTHER" id="PTHR43831">
    <property type="entry name" value="ISOBUTYRYL-COA DEHYDROGENASE"/>
    <property type="match status" value="1"/>
</dbReference>
<feature type="domain" description="Acyl-CoA dehydrogenase/oxidase C-terminal" evidence="9">
    <location>
        <begin position="227"/>
        <end position="377"/>
    </location>
</feature>
<dbReference type="InterPro" id="IPR036250">
    <property type="entry name" value="AcylCo_DH-like_C"/>
</dbReference>
<evidence type="ECO:0000313" key="12">
    <source>
        <dbReference type="EMBL" id="QEQ96838.1"/>
    </source>
</evidence>
<organism evidence="12 13">
    <name type="scientific">Neptunomonas concharum</name>
    <dbReference type="NCBI Taxonomy" id="1031538"/>
    <lineage>
        <taxon>Bacteria</taxon>
        <taxon>Pseudomonadati</taxon>
        <taxon>Pseudomonadota</taxon>
        <taxon>Gammaproteobacteria</taxon>
        <taxon>Oceanospirillales</taxon>
        <taxon>Oceanospirillaceae</taxon>
        <taxon>Neptunomonas</taxon>
    </lineage>
</organism>
<evidence type="ECO:0000256" key="5">
    <source>
        <dbReference type="ARBA" id="ARBA00022630"/>
    </source>
</evidence>
<dbReference type="InterPro" id="IPR009075">
    <property type="entry name" value="AcylCo_DH/oxidase_C"/>
</dbReference>
<evidence type="ECO:0000259" key="11">
    <source>
        <dbReference type="Pfam" id="PF02771"/>
    </source>
</evidence>
<name>A0A5P1RB45_9GAMM</name>
<reference evidence="12 13" key="1">
    <citation type="journal article" date="2019" name="Biochem. Eng. J.">
        <title>Metabolic engineering of the marine bacteria Neptunomonas concharum for the production of acetoin and meso-2,3-butanediol from acetate.</title>
        <authorList>
            <person name="Li W."/>
            <person name="Pu N."/>
            <person name="Liu C.-X."/>
            <person name="Yuan Q.-P."/>
            <person name="Li Z.-J."/>
        </authorList>
    </citation>
    <scope>NUCLEOTIDE SEQUENCE [LARGE SCALE GENOMIC DNA]</scope>
    <source>
        <strain evidence="12 13">JCM17730</strain>
    </source>
</reference>
<keyword evidence="6 8" id="KW-0274">FAD</keyword>
<evidence type="ECO:0000256" key="8">
    <source>
        <dbReference type="RuleBase" id="RU362125"/>
    </source>
</evidence>
<dbReference type="Gene3D" id="1.10.540.10">
    <property type="entry name" value="Acyl-CoA dehydrogenase/oxidase, N-terminal domain"/>
    <property type="match status" value="1"/>
</dbReference>
<keyword evidence="4" id="KW-0101">Branched-chain amino acid catabolism</keyword>
<dbReference type="GO" id="GO:0003995">
    <property type="term" value="F:acyl-CoA dehydrogenase activity"/>
    <property type="evidence" value="ECO:0007669"/>
    <property type="project" value="InterPro"/>
</dbReference>
<dbReference type="InterPro" id="IPR046373">
    <property type="entry name" value="Acyl-CoA_Oxase/DH_mid-dom_sf"/>
</dbReference>
<dbReference type="GO" id="GO:0009083">
    <property type="term" value="P:branched-chain amino acid catabolic process"/>
    <property type="evidence" value="ECO:0007669"/>
    <property type="project" value="UniProtKB-KW"/>
</dbReference>
<dbReference type="AlphaFoldDB" id="A0A5P1RB45"/>
<evidence type="ECO:0000256" key="1">
    <source>
        <dbReference type="ARBA" id="ARBA00001974"/>
    </source>
</evidence>
<feature type="domain" description="Acyl-CoA dehydrogenase/oxidase N-terminal" evidence="11">
    <location>
        <begin position="6"/>
        <end position="116"/>
    </location>
</feature>
<dbReference type="GO" id="GO:0050660">
    <property type="term" value="F:flavin adenine dinucleotide binding"/>
    <property type="evidence" value="ECO:0007669"/>
    <property type="project" value="InterPro"/>
</dbReference>
<keyword evidence="5 8" id="KW-0285">Flavoprotein</keyword>
<dbReference type="Proteomes" id="UP000324760">
    <property type="component" value="Chromosome"/>
</dbReference>